<dbReference type="EMBL" id="BAUT01000047">
    <property type="protein sequence ID" value="GAE27348.1"/>
    <property type="molecule type" value="Genomic_DNA"/>
</dbReference>
<dbReference type="OrthoDB" id="9813854at2"/>
<feature type="transmembrane region" description="Helical" evidence="1">
    <location>
        <begin position="209"/>
        <end position="227"/>
    </location>
</feature>
<keyword evidence="1" id="KW-0812">Transmembrane</keyword>
<feature type="transmembrane region" description="Helical" evidence="1">
    <location>
        <begin position="326"/>
        <end position="344"/>
    </location>
</feature>
<accession>W4Q6M8</accession>
<dbReference type="AlphaFoldDB" id="W4Q6M8"/>
<gene>
    <name evidence="2" type="ORF">JCM9140_3482</name>
</gene>
<dbReference type="PANTHER" id="PTHR30199:SF0">
    <property type="entry name" value="INNER MEMBRANE PROTEIN YDCO"/>
    <property type="match status" value="1"/>
</dbReference>
<dbReference type="GO" id="GO:0042925">
    <property type="term" value="F:benzoate transmembrane transporter activity"/>
    <property type="evidence" value="ECO:0007669"/>
    <property type="project" value="InterPro"/>
</dbReference>
<feature type="transmembrane region" description="Helical" evidence="1">
    <location>
        <begin position="134"/>
        <end position="155"/>
    </location>
</feature>
<evidence type="ECO:0000256" key="1">
    <source>
        <dbReference type="SAM" id="Phobius"/>
    </source>
</evidence>
<feature type="transmembrane region" description="Helical" evidence="1">
    <location>
        <begin position="285"/>
        <end position="306"/>
    </location>
</feature>
<dbReference type="Proteomes" id="UP000018890">
    <property type="component" value="Unassembled WGS sequence"/>
</dbReference>
<dbReference type="GO" id="GO:0005886">
    <property type="term" value="C:plasma membrane"/>
    <property type="evidence" value="ECO:0007669"/>
    <property type="project" value="TreeGrafter"/>
</dbReference>
<sequence>MKQEKQCCLKHHLKHRKLKKEETIIDLLKKLFGQQGDTFPLNDLNSRNIGAGLVASLLIMTGPAVLLLQAAANGNFTTDQTIFWMFSIYFFGGLYGIIMPLYYRIPIVGGHTITGLAFLATVTSQFGYYELLGAYIFTGILIFVVGYFGIFTKLIQYIPKEILSAMLAGMILKFMLDFMGSVQQMALVGVPALIVFFIFTRWMKRFPPMLMAITTSFLLFWLTQSFEVSGTDIAFAVPGIQVPQFNVMSFLSVAIPLALLILSNDAAVGLGALKQNDYQPNVKQIVSSSGLFSIMTSFFGGQSANIAGMMTAICSDKEAGPKEKRYMGSVVSGVLTILFGILSFKLVPFITSLPQAFISIMIGLGLLSVFTNSLQKSFANPSIKLGAVFSFIIAATNVTVFQIGAPVWALLIGTIIAKVIEKEPDQEMMQSERKSA</sequence>
<keyword evidence="1" id="KW-1133">Transmembrane helix</keyword>
<comment type="caution">
    <text evidence="2">The sequence shown here is derived from an EMBL/GenBank/DDBJ whole genome shotgun (WGS) entry which is preliminary data.</text>
</comment>
<evidence type="ECO:0000313" key="2">
    <source>
        <dbReference type="EMBL" id="GAE27348.1"/>
    </source>
</evidence>
<feature type="transmembrane region" description="Helical" evidence="1">
    <location>
        <begin position="387"/>
        <end position="420"/>
    </location>
</feature>
<dbReference type="Pfam" id="PF03594">
    <property type="entry name" value="BenE"/>
    <property type="match status" value="1"/>
</dbReference>
<organism evidence="2 3">
    <name type="scientific">Halalkalibacter wakoensis JCM 9140</name>
    <dbReference type="NCBI Taxonomy" id="1236970"/>
    <lineage>
        <taxon>Bacteria</taxon>
        <taxon>Bacillati</taxon>
        <taxon>Bacillota</taxon>
        <taxon>Bacilli</taxon>
        <taxon>Bacillales</taxon>
        <taxon>Bacillaceae</taxon>
        <taxon>Halalkalibacter</taxon>
    </lineage>
</organism>
<reference evidence="2" key="1">
    <citation type="journal article" date="2014" name="Genome Announc.">
        <title>Draft Genome Sequences of Three Alkaliphilic Bacillus Strains, Bacillus wakoensis JCM 9140T, Bacillus akibai JCM 9157T, and Bacillus hemicellulosilyticus JCM 9152T.</title>
        <authorList>
            <person name="Yuki M."/>
            <person name="Oshima K."/>
            <person name="Suda W."/>
            <person name="Oshida Y."/>
            <person name="Kitamura K."/>
            <person name="Iida T."/>
            <person name="Hattori M."/>
            <person name="Ohkuma M."/>
        </authorList>
    </citation>
    <scope>NUCLEOTIDE SEQUENCE [LARGE SCALE GENOMIC DNA]</scope>
    <source>
        <strain evidence="2">JCM 9140</strain>
    </source>
</reference>
<feature type="transmembrane region" description="Helical" evidence="1">
    <location>
        <begin position="185"/>
        <end position="202"/>
    </location>
</feature>
<keyword evidence="3" id="KW-1185">Reference proteome</keyword>
<feature type="transmembrane region" description="Helical" evidence="1">
    <location>
        <begin position="247"/>
        <end position="273"/>
    </location>
</feature>
<evidence type="ECO:0000313" key="3">
    <source>
        <dbReference type="Proteomes" id="UP000018890"/>
    </source>
</evidence>
<dbReference type="PANTHER" id="PTHR30199">
    <property type="entry name" value="MFS FAMILY TRANSPORTER, PREDICTED SUBSTRATE BENZOATE"/>
    <property type="match status" value="1"/>
</dbReference>
<name>W4Q6M8_9BACI</name>
<feature type="transmembrane region" description="Helical" evidence="1">
    <location>
        <begin position="49"/>
        <end position="70"/>
    </location>
</feature>
<keyword evidence="1" id="KW-0472">Membrane</keyword>
<dbReference type="RefSeq" id="WP_081727721.1">
    <property type="nucleotide sequence ID" value="NZ_BAUT01000047.1"/>
</dbReference>
<dbReference type="InterPro" id="IPR004711">
    <property type="entry name" value="Benzoate_Transporter"/>
</dbReference>
<proteinExistence type="predicted"/>
<feature type="transmembrane region" description="Helical" evidence="1">
    <location>
        <begin position="82"/>
        <end position="103"/>
    </location>
</feature>
<feature type="transmembrane region" description="Helical" evidence="1">
    <location>
        <begin position="356"/>
        <end position="375"/>
    </location>
</feature>
<protein>
    <submittedName>
        <fullName evidence="2">Benzoate transport protein</fullName>
    </submittedName>
</protein>